<gene>
    <name evidence="2" type="ORF">M5I08_14350</name>
</gene>
<evidence type="ECO:0000259" key="1">
    <source>
        <dbReference type="Pfam" id="PF13701"/>
    </source>
</evidence>
<dbReference type="NCBIfam" id="NF033539">
    <property type="entry name" value="transpos_IS1380"/>
    <property type="match status" value="1"/>
</dbReference>
<keyword evidence="3" id="KW-1185">Reference proteome</keyword>
<dbReference type="SUPFAM" id="SSF53098">
    <property type="entry name" value="Ribonuclease H-like"/>
    <property type="match status" value="1"/>
</dbReference>
<name>A0ABY4QFG5_9MYCO</name>
<evidence type="ECO:0000313" key="3">
    <source>
        <dbReference type="Proteomes" id="UP001056610"/>
    </source>
</evidence>
<evidence type="ECO:0000313" key="2">
    <source>
        <dbReference type="EMBL" id="UQX09554.1"/>
    </source>
</evidence>
<feature type="domain" description="Transposase DDE" evidence="1">
    <location>
        <begin position="359"/>
        <end position="479"/>
    </location>
</feature>
<dbReference type="Pfam" id="PF13701">
    <property type="entry name" value="DDE_Tnp_1_4"/>
    <property type="match status" value="2"/>
</dbReference>
<proteinExistence type="predicted"/>
<protein>
    <submittedName>
        <fullName evidence="2">IS1380 family transposase</fullName>
    </submittedName>
</protein>
<sequence length="500" mass="53698">MSQFVEQEAGTHLVSRIRGGLGKGVCGQVRVGAPDPSLTGNGGMVAVTELCDRLDVIAALDAAVGPIKQRDRGFGAGELLVAIASAQLAGQDFLVGLDRVRTDATGQALSPVPGLASTTAAGLARRFTDERWRAVESGLAAVTEKMLALLAPQRVEALTSGPVTIDMDATDVEVYGRKKQGVAYNHQGQRVGRPHVATWAETETTLAADLGSGVDDPRATAAKLLKRALAGLPRRIRREQVALRADAGYFAGQLARAADEENIAFAIGAKHIAPLWRLLSGIAETDWRATIDMQDGQVAVADYAPTDWPAGTRLLIRRVRLSPDQVSADPRSRRRRTLHPDQRALPLDELAHSDAIYAYSFILTNLDVSTPDTAAAVEHWYRHRTSVENIFRDSKHGAALRHLPSGHQAVNTAWMWGALLAASIAGWLHQLTATITGVDILAGHGVRDGKAMIATLRHRLIAIPARLVRHAGQLILRPAPGGRELLERILTSLRALPNPP</sequence>
<organism evidence="2 3">
    <name type="scientific">Candidatus Mycobacterium methanotrophicum</name>
    <dbReference type="NCBI Taxonomy" id="2943498"/>
    <lineage>
        <taxon>Bacteria</taxon>
        <taxon>Bacillati</taxon>
        <taxon>Actinomycetota</taxon>
        <taxon>Actinomycetes</taxon>
        <taxon>Mycobacteriales</taxon>
        <taxon>Mycobacteriaceae</taxon>
        <taxon>Mycobacterium</taxon>
    </lineage>
</organism>
<dbReference type="InterPro" id="IPR012337">
    <property type="entry name" value="RNaseH-like_sf"/>
</dbReference>
<dbReference type="InterPro" id="IPR025668">
    <property type="entry name" value="Tnp_DDE_dom"/>
</dbReference>
<dbReference type="Proteomes" id="UP001056610">
    <property type="component" value="Chromosome"/>
</dbReference>
<feature type="domain" description="Transposase DDE" evidence="1">
    <location>
        <begin position="36"/>
        <end position="322"/>
    </location>
</feature>
<dbReference type="RefSeq" id="WP_249762792.1">
    <property type="nucleotide sequence ID" value="NZ_CP097320.1"/>
</dbReference>
<dbReference type="InterPro" id="IPR047960">
    <property type="entry name" value="Transpos_IS1380"/>
</dbReference>
<accession>A0ABY4QFG5</accession>
<dbReference type="EMBL" id="CP097320">
    <property type="protein sequence ID" value="UQX09554.1"/>
    <property type="molecule type" value="Genomic_DNA"/>
</dbReference>
<reference evidence="2" key="1">
    <citation type="submission" date="2022-05" db="EMBL/GenBank/DDBJ databases">
        <title>A methanotrophic Mycobacterium dominates a cave microbial ecosystem.</title>
        <authorList>
            <person name="Van Spanning R.J.M."/>
            <person name="Guan Q."/>
            <person name="Melkonian C."/>
            <person name="Gallant J."/>
            <person name="Polerecky L."/>
            <person name="Flot J.-F."/>
            <person name="Brandt B.W."/>
            <person name="Braster M."/>
            <person name="Iturbe Espinoza P."/>
            <person name="Aerts J."/>
            <person name="Meima-Franke M."/>
            <person name="Piersma S.R."/>
            <person name="Bunduc C."/>
            <person name="Ummels R."/>
            <person name="Pain A."/>
            <person name="Fleming E.J."/>
            <person name="van der Wel N."/>
            <person name="Gherman V.D."/>
            <person name="Sarbu S.M."/>
            <person name="Bodelier P.L.E."/>
            <person name="Bitter W."/>
        </authorList>
    </citation>
    <scope>NUCLEOTIDE SEQUENCE</scope>
    <source>
        <strain evidence="2">Sulfur Cave</strain>
    </source>
</reference>